<dbReference type="InterPro" id="IPR010065">
    <property type="entry name" value="AA_ABC_transptr_permease_3TM"/>
</dbReference>
<dbReference type="PANTHER" id="PTHR30614">
    <property type="entry name" value="MEMBRANE COMPONENT OF AMINO ACID ABC TRANSPORTER"/>
    <property type="match status" value="1"/>
</dbReference>
<reference evidence="11 12" key="1">
    <citation type="submission" date="2019-03" db="EMBL/GenBank/DDBJ databases">
        <title>Genomics of glacier-inhabiting Cryobacterium strains.</title>
        <authorList>
            <person name="Liu Q."/>
            <person name="Xin Y.-H."/>
        </authorList>
    </citation>
    <scope>NUCLEOTIDE SEQUENCE [LARGE SCALE GENOMIC DNA]</scope>
    <source>
        <strain evidence="11 12">TMT1-1</strain>
    </source>
</reference>
<dbReference type="InterPro" id="IPR000515">
    <property type="entry name" value="MetI-like"/>
</dbReference>
<comment type="subcellular location">
    <subcellularLocation>
        <location evidence="1 9">Cell membrane</location>
        <topology evidence="1 9">Multi-pass membrane protein</topology>
    </subcellularLocation>
</comment>
<dbReference type="PROSITE" id="PS50928">
    <property type="entry name" value="ABC_TM1"/>
    <property type="match status" value="1"/>
</dbReference>
<evidence type="ECO:0000256" key="3">
    <source>
        <dbReference type="ARBA" id="ARBA00022448"/>
    </source>
</evidence>
<evidence type="ECO:0000256" key="1">
    <source>
        <dbReference type="ARBA" id="ARBA00004651"/>
    </source>
</evidence>
<dbReference type="InterPro" id="IPR043429">
    <property type="entry name" value="ArtM/GltK/GlnP/TcyL/YhdX-like"/>
</dbReference>
<proteinExistence type="inferred from homology"/>
<feature type="transmembrane region" description="Helical" evidence="9">
    <location>
        <begin position="144"/>
        <end position="165"/>
    </location>
</feature>
<evidence type="ECO:0000256" key="9">
    <source>
        <dbReference type="RuleBase" id="RU363032"/>
    </source>
</evidence>
<dbReference type="GO" id="GO:0006865">
    <property type="term" value="P:amino acid transport"/>
    <property type="evidence" value="ECO:0007669"/>
    <property type="project" value="UniProtKB-KW"/>
</dbReference>
<accession>A0A4R8ZCH8</accession>
<name>A0A4R8ZCH8_9MICO</name>
<dbReference type="Proteomes" id="UP000298424">
    <property type="component" value="Unassembled WGS sequence"/>
</dbReference>
<dbReference type="Gene3D" id="1.10.3720.10">
    <property type="entry name" value="MetI-like"/>
    <property type="match status" value="1"/>
</dbReference>
<dbReference type="PANTHER" id="PTHR30614:SF37">
    <property type="entry name" value="AMINO-ACID ABC TRANSPORTER PERMEASE PROTEIN YHDX-RELATED"/>
    <property type="match status" value="1"/>
</dbReference>
<evidence type="ECO:0000256" key="2">
    <source>
        <dbReference type="ARBA" id="ARBA00010072"/>
    </source>
</evidence>
<dbReference type="AlphaFoldDB" id="A0A4R8ZCH8"/>
<dbReference type="InterPro" id="IPR035906">
    <property type="entry name" value="MetI-like_sf"/>
</dbReference>
<keyword evidence="8 9" id="KW-0472">Membrane</keyword>
<dbReference type="CDD" id="cd06261">
    <property type="entry name" value="TM_PBP2"/>
    <property type="match status" value="1"/>
</dbReference>
<keyword evidence="4" id="KW-1003">Cell membrane</keyword>
<protein>
    <submittedName>
        <fullName evidence="11">Amino acid ABC transporter permease</fullName>
    </submittedName>
</protein>
<dbReference type="RefSeq" id="WP_104196968.1">
    <property type="nucleotide sequence ID" value="NZ_SOGT01000014.1"/>
</dbReference>
<dbReference type="Pfam" id="PF00528">
    <property type="entry name" value="BPD_transp_1"/>
    <property type="match status" value="1"/>
</dbReference>
<evidence type="ECO:0000256" key="4">
    <source>
        <dbReference type="ARBA" id="ARBA00022475"/>
    </source>
</evidence>
<feature type="domain" description="ABC transmembrane type-1" evidence="10">
    <location>
        <begin position="15"/>
        <end position="204"/>
    </location>
</feature>
<keyword evidence="5 9" id="KW-0812">Transmembrane</keyword>
<evidence type="ECO:0000313" key="12">
    <source>
        <dbReference type="Proteomes" id="UP000298424"/>
    </source>
</evidence>
<dbReference type="GO" id="GO:0043190">
    <property type="term" value="C:ATP-binding cassette (ABC) transporter complex"/>
    <property type="evidence" value="ECO:0007669"/>
    <property type="project" value="InterPro"/>
</dbReference>
<keyword evidence="6" id="KW-0029">Amino-acid transport</keyword>
<dbReference type="SUPFAM" id="SSF161098">
    <property type="entry name" value="MetI-like"/>
    <property type="match status" value="1"/>
</dbReference>
<sequence length="215" mass="22926">MDAVIDNLPLFLEGFRNTLGLLIIAGVGASVLGLIVAAMRISPISSFRVFATAYTELVRNTPLTLVLFFCAYLLPLLEFSPGYFQLAAIGLTVYTSPFVAEALRSGVNGVHVGQAEAARSVGLTFGQTLTFVVMPQAIRMVVPPLINVIIALTKNTSVAGAFFVFELFGAARRVTNDRGDAVIPILLAVAAFYLVVTIPLGLIAGRIEKKVAVLR</sequence>
<feature type="transmembrane region" description="Helical" evidence="9">
    <location>
        <begin position="20"/>
        <end position="39"/>
    </location>
</feature>
<feature type="transmembrane region" description="Helical" evidence="9">
    <location>
        <begin position="60"/>
        <end position="77"/>
    </location>
</feature>
<organism evidence="11 12">
    <name type="scientific">Cryobacterium lyxosi</name>
    <dbReference type="NCBI Taxonomy" id="1259228"/>
    <lineage>
        <taxon>Bacteria</taxon>
        <taxon>Bacillati</taxon>
        <taxon>Actinomycetota</taxon>
        <taxon>Actinomycetes</taxon>
        <taxon>Micrococcales</taxon>
        <taxon>Microbacteriaceae</taxon>
        <taxon>Cryobacterium</taxon>
    </lineage>
</organism>
<keyword evidence="7 9" id="KW-1133">Transmembrane helix</keyword>
<dbReference type="NCBIfam" id="TIGR01726">
    <property type="entry name" value="HEQRo_perm_3TM"/>
    <property type="match status" value="1"/>
</dbReference>
<dbReference type="GO" id="GO:0022857">
    <property type="term" value="F:transmembrane transporter activity"/>
    <property type="evidence" value="ECO:0007669"/>
    <property type="project" value="InterPro"/>
</dbReference>
<evidence type="ECO:0000256" key="7">
    <source>
        <dbReference type="ARBA" id="ARBA00022989"/>
    </source>
</evidence>
<evidence type="ECO:0000259" key="10">
    <source>
        <dbReference type="PROSITE" id="PS50928"/>
    </source>
</evidence>
<comment type="similarity">
    <text evidence="2">Belongs to the binding-protein-dependent transport system permease family. HisMQ subfamily.</text>
</comment>
<gene>
    <name evidence="11" type="ORF">E3T27_12645</name>
</gene>
<evidence type="ECO:0000256" key="5">
    <source>
        <dbReference type="ARBA" id="ARBA00022692"/>
    </source>
</evidence>
<dbReference type="OrthoDB" id="3181282at2"/>
<comment type="caution">
    <text evidence="11">The sequence shown here is derived from an EMBL/GenBank/DDBJ whole genome shotgun (WGS) entry which is preliminary data.</text>
</comment>
<keyword evidence="3 9" id="KW-0813">Transport</keyword>
<feature type="transmembrane region" description="Helical" evidence="9">
    <location>
        <begin position="185"/>
        <end position="205"/>
    </location>
</feature>
<dbReference type="EMBL" id="SOGT01000014">
    <property type="protein sequence ID" value="TFD24490.1"/>
    <property type="molecule type" value="Genomic_DNA"/>
</dbReference>
<evidence type="ECO:0000256" key="8">
    <source>
        <dbReference type="ARBA" id="ARBA00023136"/>
    </source>
</evidence>
<feature type="transmembrane region" description="Helical" evidence="9">
    <location>
        <begin position="83"/>
        <end position="100"/>
    </location>
</feature>
<evidence type="ECO:0000256" key="6">
    <source>
        <dbReference type="ARBA" id="ARBA00022970"/>
    </source>
</evidence>
<evidence type="ECO:0000313" key="11">
    <source>
        <dbReference type="EMBL" id="TFD24490.1"/>
    </source>
</evidence>
<keyword evidence="12" id="KW-1185">Reference proteome</keyword>